<dbReference type="FunFam" id="3.30.200.20:FF:000268">
    <property type="entry name" value="probable receptor-like serine/threonine-protein kinase At5g57670"/>
    <property type="match status" value="1"/>
</dbReference>
<dbReference type="InterPro" id="IPR006016">
    <property type="entry name" value="UspA"/>
</dbReference>
<gene>
    <name evidence="8" type="ORF">ZIOFF_064059</name>
    <name evidence="9" type="ORF">ZIOFF_064062</name>
</gene>
<accession>A0A8J5EEV6</accession>
<dbReference type="GO" id="GO:0004672">
    <property type="term" value="F:protein kinase activity"/>
    <property type="evidence" value="ECO:0007669"/>
    <property type="project" value="InterPro"/>
</dbReference>
<dbReference type="PANTHER" id="PTHR47987:SF11">
    <property type="entry name" value="RECEPTOR-LIKE CYTOSOLIC SERINE_THREONINE-PROTEIN KINASE RBK1 ISOFORM X1"/>
    <property type="match status" value="1"/>
</dbReference>
<keyword evidence="4 5" id="KW-0067">ATP-binding</keyword>
<evidence type="ECO:0000259" key="7">
    <source>
        <dbReference type="PROSITE" id="PS50011"/>
    </source>
</evidence>
<dbReference type="FunFam" id="1.10.510.10:FF:000284">
    <property type="entry name" value="Putative receptor-like serine/threonine-protein kinase"/>
    <property type="match status" value="1"/>
</dbReference>
<dbReference type="EMBL" id="JACMSC010000018">
    <property type="protein sequence ID" value="KAG6474847.1"/>
    <property type="molecule type" value="Genomic_DNA"/>
</dbReference>
<keyword evidence="1" id="KW-0808">Transferase</keyword>
<keyword evidence="2 5" id="KW-0547">Nucleotide-binding</keyword>
<dbReference type="InterPro" id="IPR046958">
    <property type="entry name" value="RBK1/2/STUNTED"/>
</dbReference>
<feature type="binding site" evidence="5">
    <location>
        <position position="323"/>
    </location>
    <ligand>
        <name>ATP</name>
        <dbReference type="ChEBI" id="CHEBI:30616"/>
    </ligand>
</feature>
<dbReference type="GO" id="GO:0005524">
    <property type="term" value="F:ATP binding"/>
    <property type="evidence" value="ECO:0007669"/>
    <property type="project" value="UniProtKB-UniRule"/>
</dbReference>
<dbReference type="Pfam" id="PF00069">
    <property type="entry name" value="Pkinase"/>
    <property type="match status" value="1"/>
</dbReference>
<organism evidence="9 10">
    <name type="scientific">Zingiber officinale</name>
    <name type="common">Ginger</name>
    <name type="synonym">Amomum zingiber</name>
    <dbReference type="NCBI Taxonomy" id="94328"/>
    <lineage>
        <taxon>Eukaryota</taxon>
        <taxon>Viridiplantae</taxon>
        <taxon>Streptophyta</taxon>
        <taxon>Embryophyta</taxon>
        <taxon>Tracheophyta</taxon>
        <taxon>Spermatophyta</taxon>
        <taxon>Magnoliopsida</taxon>
        <taxon>Liliopsida</taxon>
        <taxon>Zingiberales</taxon>
        <taxon>Zingiberaceae</taxon>
        <taxon>Zingiber</taxon>
    </lineage>
</organism>
<dbReference type="EMBL" id="JACMSC010000018">
    <property type="protein sequence ID" value="KAG6474844.1"/>
    <property type="molecule type" value="Genomic_DNA"/>
</dbReference>
<evidence type="ECO:0000313" key="10">
    <source>
        <dbReference type="Proteomes" id="UP000734854"/>
    </source>
</evidence>
<evidence type="ECO:0000313" key="8">
    <source>
        <dbReference type="EMBL" id="KAG6474844.1"/>
    </source>
</evidence>
<dbReference type="InterPro" id="IPR008271">
    <property type="entry name" value="Ser/Thr_kinase_AS"/>
</dbReference>
<dbReference type="Gene3D" id="3.30.200.20">
    <property type="entry name" value="Phosphorylase Kinase, domain 1"/>
    <property type="match status" value="1"/>
</dbReference>
<keyword evidence="6" id="KW-0732">Signal</keyword>
<dbReference type="SMART" id="SM00220">
    <property type="entry name" value="S_TKc"/>
    <property type="match status" value="1"/>
</dbReference>
<dbReference type="InterPro" id="IPR017441">
    <property type="entry name" value="Protein_kinase_ATP_BS"/>
</dbReference>
<dbReference type="InterPro" id="IPR011009">
    <property type="entry name" value="Kinase-like_dom_sf"/>
</dbReference>
<protein>
    <recommendedName>
        <fullName evidence="7">Protein kinase domain-containing protein</fullName>
    </recommendedName>
</protein>
<dbReference type="InterPro" id="IPR000719">
    <property type="entry name" value="Prot_kinase_dom"/>
</dbReference>
<feature type="chain" id="PRO_5035415903" description="Protein kinase domain-containing protein" evidence="6">
    <location>
        <begin position="20"/>
        <end position="637"/>
    </location>
</feature>
<dbReference type="SUPFAM" id="SSF52402">
    <property type="entry name" value="Adenine nucleotide alpha hydrolases-like"/>
    <property type="match status" value="1"/>
</dbReference>
<reference evidence="9 10" key="1">
    <citation type="submission" date="2020-08" db="EMBL/GenBank/DDBJ databases">
        <title>Plant Genome Project.</title>
        <authorList>
            <person name="Zhang R.-G."/>
        </authorList>
    </citation>
    <scope>NUCLEOTIDE SEQUENCE [LARGE SCALE GENOMIC DNA]</scope>
    <source>
        <tissue evidence="9">Rhizome</tissue>
    </source>
</reference>
<dbReference type="PANTHER" id="PTHR47987">
    <property type="entry name" value="OS08G0249100 PROTEIN"/>
    <property type="match status" value="1"/>
</dbReference>
<evidence type="ECO:0000256" key="6">
    <source>
        <dbReference type="SAM" id="SignalP"/>
    </source>
</evidence>
<dbReference type="AlphaFoldDB" id="A0A8J5EEV6"/>
<dbReference type="Pfam" id="PF00582">
    <property type="entry name" value="Usp"/>
    <property type="match status" value="1"/>
</dbReference>
<proteinExistence type="predicted"/>
<feature type="domain" description="Protein kinase" evidence="7">
    <location>
        <begin position="295"/>
        <end position="553"/>
    </location>
</feature>
<feature type="signal peptide" evidence="6">
    <location>
        <begin position="1"/>
        <end position="19"/>
    </location>
</feature>
<comment type="caution">
    <text evidence="9">The sequence shown here is derived from an EMBL/GenBank/DDBJ whole genome shotgun (WGS) entry which is preliminary data.</text>
</comment>
<dbReference type="PROSITE" id="PS00108">
    <property type="entry name" value="PROTEIN_KINASE_ST"/>
    <property type="match status" value="1"/>
</dbReference>
<evidence type="ECO:0000313" key="9">
    <source>
        <dbReference type="EMBL" id="KAG6474847.1"/>
    </source>
</evidence>
<keyword evidence="10" id="KW-1185">Reference proteome</keyword>
<dbReference type="Gene3D" id="3.40.50.620">
    <property type="entry name" value="HUPs"/>
    <property type="match status" value="1"/>
</dbReference>
<keyword evidence="3" id="KW-0418">Kinase</keyword>
<evidence type="ECO:0000256" key="4">
    <source>
        <dbReference type="ARBA" id="ARBA00022840"/>
    </source>
</evidence>
<dbReference type="InterPro" id="IPR014729">
    <property type="entry name" value="Rossmann-like_a/b/a_fold"/>
</dbReference>
<sequence>MRPFWNLYLFCSLLTFLLGQSLLIRSRIRASEIWIGDLVPMGEAFSEDQFKGRSILVGLEMNAKGKELLDWTLDTVAEQGDRVVAVHICHYSDLKNTTFSLIKVLEDYLETCESLCNLKQIVLVGRVSRGKSIRETLVKEAKVYDAEKVIVGANKQISLGGSASLAKYCARKLPPTTAVMAVQNGKVIFKKVATTNANSSLEVALKPSPDCNLVQKLAEAKLGWPLLKRGATKHVEDDARKMSVVRWVMNLPNRSLSVDQQYLNLIQELNDILIRNGSNCRWFQYNELHSSTSQFCSENLIGKGGSSQVYRGHVSDGQQVAIKLSKLSEETSRHFLLEVDIITKLEHKLIVPLLGICIEDSTLVSVYKYFQKGNLEENLHGKNGKCLLNWNLRFRVAIGIAEALSYLHNECSTPVIHRDVKSSNILLTDEFEPQLSDFGLAMWAPTSLTYLTQDNVVGTFGYLAPEYFMHGKISNKVDVFAFGVVLLELLTGRKPIDEEISKGHGSLVMWAIPLLEKQEFTALLDPNLNGKYEEAEMKRMMMAASLCITRRILSLLQGEESMESWMNCHSDATSKSNRASDCQDDGAYPCSSIGSHLSLALFDVEDDTSSFTSFEQSNLGSLDDYIRERWGRSLSFE</sequence>
<dbReference type="PROSITE" id="PS00107">
    <property type="entry name" value="PROTEIN_KINASE_ATP"/>
    <property type="match status" value="1"/>
</dbReference>
<evidence type="ECO:0000256" key="1">
    <source>
        <dbReference type="ARBA" id="ARBA00022679"/>
    </source>
</evidence>
<dbReference type="Gene3D" id="1.10.510.10">
    <property type="entry name" value="Transferase(Phosphotransferase) domain 1"/>
    <property type="match status" value="1"/>
</dbReference>
<evidence type="ECO:0000256" key="5">
    <source>
        <dbReference type="PROSITE-ProRule" id="PRU10141"/>
    </source>
</evidence>
<name>A0A8J5EEV6_ZINOF</name>
<evidence type="ECO:0000256" key="2">
    <source>
        <dbReference type="ARBA" id="ARBA00022741"/>
    </source>
</evidence>
<dbReference type="Proteomes" id="UP000734854">
    <property type="component" value="Unassembled WGS sequence"/>
</dbReference>
<dbReference type="PROSITE" id="PS50011">
    <property type="entry name" value="PROTEIN_KINASE_DOM"/>
    <property type="match status" value="1"/>
</dbReference>
<dbReference type="SUPFAM" id="SSF56112">
    <property type="entry name" value="Protein kinase-like (PK-like)"/>
    <property type="match status" value="1"/>
</dbReference>
<evidence type="ECO:0000256" key="3">
    <source>
        <dbReference type="ARBA" id="ARBA00022777"/>
    </source>
</evidence>